<dbReference type="SUPFAM" id="SSF48498">
    <property type="entry name" value="Tetracyclin repressor-like, C-terminal domain"/>
    <property type="match status" value="1"/>
</dbReference>
<dbReference type="PROSITE" id="PS01081">
    <property type="entry name" value="HTH_TETR_1"/>
    <property type="match status" value="1"/>
</dbReference>
<evidence type="ECO:0000256" key="3">
    <source>
        <dbReference type="ARBA" id="ARBA00023125"/>
    </source>
</evidence>
<dbReference type="InterPro" id="IPR013572">
    <property type="entry name" value="Tscrpt_reg_MAATS_C"/>
</dbReference>
<dbReference type="RefSeq" id="WP_107585688.1">
    <property type="nucleotide sequence ID" value="NZ_PZJJ01000025.1"/>
</dbReference>
<evidence type="ECO:0000256" key="1">
    <source>
        <dbReference type="ARBA" id="ARBA00022491"/>
    </source>
</evidence>
<dbReference type="EMBL" id="PZJJ01000025">
    <property type="protein sequence ID" value="PTL38043.1"/>
    <property type="molecule type" value="Genomic_DNA"/>
</dbReference>
<dbReference type="InterPro" id="IPR050624">
    <property type="entry name" value="HTH-type_Tx_Regulator"/>
</dbReference>
<reference evidence="7 8" key="1">
    <citation type="submission" date="2018-03" db="EMBL/GenBank/DDBJ databases">
        <title>Alkalicoccus saliphilus sp. nov., isolated from a mineral pool.</title>
        <authorList>
            <person name="Zhao B."/>
        </authorList>
    </citation>
    <scope>NUCLEOTIDE SEQUENCE [LARGE SCALE GENOMIC DNA]</scope>
    <source>
        <strain evidence="7 8">6AG</strain>
    </source>
</reference>
<dbReference type="PANTHER" id="PTHR43479:SF11">
    <property type="entry name" value="ACREF_ENVCD OPERON REPRESSOR-RELATED"/>
    <property type="match status" value="1"/>
</dbReference>
<dbReference type="InterPro" id="IPR023772">
    <property type="entry name" value="DNA-bd_HTH_TetR-type_CS"/>
</dbReference>
<keyword evidence="4" id="KW-0804">Transcription</keyword>
<proteinExistence type="predicted"/>
<evidence type="ECO:0000313" key="7">
    <source>
        <dbReference type="EMBL" id="PTL38043.1"/>
    </source>
</evidence>
<sequence>MRKTKAETEQTKEAITRAAEDLFSEHGYENVSLEDIAAAAGVTRGAVHWHFKNKQGLLLEIRSRIEMPMEHLHNLMISDSCQDPLLALADTLRKSLREFQDNPKLRKLTKIVFKFEYSGERESAGGKSPEQRAREVLTEVLRSAQERSSFSVPWSPESGALAFVGMLSGLLAEWVRDDTEFELIPDAEDVLMSVLDIWGAQLTHPNEKSG</sequence>
<dbReference type="Pfam" id="PF08361">
    <property type="entry name" value="TetR_C_2"/>
    <property type="match status" value="1"/>
</dbReference>
<feature type="DNA-binding region" description="H-T-H motif" evidence="5">
    <location>
        <begin position="32"/>
        <end position="51"/>
    </location>
</feature>
<evidence type="ECO:0000259" key="6">
    <source>
        <dbReference type="PROSITE" id="PS50977"/>
    </source>
</evidence>
<dbReference type="PANTHER" id="PTHR43479">
    <property type="entry name" value="ACREF/ENVCD OPERON REPRESSOR-RELATED"/>
    <property type="match status" value="1"/>
</dbReference>
<feature type="domain" description="HTH tetR-type" evidence="6">
    <location>
        <begin position="9"/>
        <end position="69"/>
    </location>
</feature>
<gene>
    <name evidence="7" type="ORF">C6Y45_13130</name>
</gene>
<keyword evidence="8" id="KW-1185">Reference proteome</keyword>
<dbReference type="OrthoDB" id="9815924at2"/>
<dbReference type="PRINTS" id="PR00455">
    <property type="entry name" value="HTHTETR"/>
</dbReference>
<dbReference type="InterPro" id="IPR001647">
    <property type="entry name" value="HTH_TetR"/>
</dbReference>
<protein>
    <submittedName>
        <fullName evidence="7">TetR family transcriptional regulator</fullName>
    </submittedName>
</protein>
<dbReference type="SUPFAM" id="SSF46689">
    <property type="entry name" value="Homeodomain-like"/>
    <property type="match status" value="1"/>
</dbReference>
<dbReference type="InterPro" id="IPR009057">
    <property type="entry name" value="Homeodomain-like_sf"/>
</dbReference>
<comment type="caution">
    <text evidence="7">The sequence shown here is derived from an EMBL/GenBank/DDBJ whole genome shotgun (WGS) entry which is preliminary data.</text>
</comment>
<evidence type="ECO:0000256" key="4">
    <source>
        <dbReference type="ARBA" id="ARBA00023163"/>
    </source>
</evidence>
<accession>A0A2T4U3Q8</accession>
<evidence type="ECO:0000256" key="5">
    <source>
        <dbReference type="PROSITE-ProRule" id="PRU00335"/>
    </source>
</evidence>
<keyword evidence="1" id="KW-0678">Repressor</keyword>
<dbReference type="Proteomes" id="UP000240509">
    <property type="component" value="Unassembled WGS sequence"/>
</dbReference>
<keyword evidence="2" id="KW-0805">Transcription regulation</keyword>
<organism evidence="7 8">
    <name type="scientific">Alkalicoccus saliphilus</name>
    <dbReference type="NCBI Taxonomy" id="200989"/>
    <lineage>
        <taxon>Bacteria</taxon>
        <taxon>Bacillati</taxon>
        <taxon>Bacillota</taxon>
        <taxon>Bacilli</taxon>
        <taxon>Bacillales</taxon>
        <taxon>Bacillaceae</taxon>
        <taxon>Alkalicoccus</taxon>
    </lineage>
</organism>
<dbReference type="GO" id="GO:0003677">
    <property type="term" value="F:DNA binding"/>
    <property type="evidence" value="ECO:0007669"/>
    <property type="project" value="UniProtKB-UniRule"/>
</dbReference>
<dbReference type="AlphaFoldDB" id="A0A2T4U3Q8"/>
<evidence type="ECO:0000256" key="2">
    <source>
        <dbReference type="ARBA" id="ARBA00023015"/>
    </source>
</evidence>
<name>A0A2T4U3Q8_9BACI</name>
<dbReference type="InterPro" id="IPR036271">
    <property type="entry name" value="Tet_transcr_reg_TetR-rel_C_sf"/>
</dbReference>
<dbReference type="Pfam" id="PF00440">
    <property type="entry name" value="TetR_N"/>
    <property type="match status" value="1"/>
</dbReference>
<dbReference type="PROSITE" id="PS50977">
    <property type="entry name" value="HTH_TETR_2"/>
    <property type="match status" value="1"/>
</dbReference>
<evidence type="ECO:0000313" key="8">
    <source>
        <dbReference type="Proteomes" id="UP000240509"/>
    </source>
</evidence>
<keyword evidence="3 5" id="KW-0238">DNA-binding</keyword>
<dbReference type="Gene3D" id="1.10.357.10">
    <property type="entry name" value="Tetracycline Repressor, domain 2"/>
    <property type="match status" value="1"/>
</dbReference>